<dbReference type="PANTHER" id="PTHR46401">
    <property type="entry name" value="GLYCOSYLTRANSFERASE WBBK-RELATED"/>
    <property type="match status" value="1"/>
</dbReference>
<gene>
    <name evidence="4" type="ORF">PSDVSF_27200</name>
</gene>
<dbReference type="Proteomes" id="UP001053296">
    <property type="component" value="Chromosome"/>
</dbReference>
<evidence type="ECO:0000313" key="4">
    <source>
        <dbReference type="EMBL" id="BCS89478.1"/>
    </source>
</evidence>
<dbReference type="Gene3D" id="3.40.50.2000">
    <property type="entry name" value="Glycogen Phosphorylase B"/>
    <property type="match status" value="2"/>
</dbReference>
<keyword evidence="1" id="KW-0808">Transferase</keyword>
<sequence>MKRILINALPMTVVGTGIGRYLRGLANACERECRDTVALSYFVGDRIVELPPVVQGAGWQERMGQLLWKLPTPIAYGARLLRHFRTEKHFCELCEGFDVYHEAGYFPYIPQERIRTILTVHDLSLLRFPQWHPPERVRYANRYFRERLPLVDGFCAVSAFTKQEMVEHLGVAPEMITVTPLGVDPEQFNETPDPIAIQALDAFGLPDEFMLFVGSGDPRKNRELLVAALGAARTALPLVTVGWSGWSDDDLSGCVNMGYVSDATLAQLYRSAKMLVMPSEYEGFGLPVVEAMACGCPVLTSDAGALREVGGDAVEVVADIHDAKAFGACLDALFAEPEQLRGMSERGLALAARYTWTRTSLQTVATWQRG</sequence>
<evidence type="ECO:0000259" key="2">
    <source>
        <dbReference type="Pfam" id="PF00534"/>
    </source>
</evidence>
<keyword evidence="5" id="KW-1185">Reference proteome</keyword>
<dbReference type="InterPro" id="IPR001296">
    <property type="entry name" value="Glyco_trans_1"/>
</dbReference>
<organism evidence="4 5">
    <name type="scientific">Pseudodesulfovibrio sediminis</name>
    <dbReference type="NCBI Taxonomy" id="2810563"/>
    <lineage>
        <taxon>Bacteria</taxon>
        <taxon>Pseudomonadati</taxon>
        <taxon>Thermodesulfobacteriota</taxon>
        <taxon>Desulfovibrionia</taxon>
        <taxon>Desulfovibrionales</taxon>
        <taxon>Desulfovibrionaceae</taxon>
    </lineage>
</organism>
<protein>
    <submittedName>
        <fullName evidence="4">Uncharacterized protein</fullName>
    </submittedName>
</protein>
<dbReference type="CDD" id="cd03809">
    <property type="entry name" value="GT4_MtfB-like"/>
    <property type="match status" value="1"/>
</dbReference>
<dbReference type="Pfam" id="PF13439">
    <property type="entry name" value="Glyco_transf_4"/>
    <property type="match status" value="1"/>
</dbReference>
<dbReference type="RefSeq" id="WP_229591449.1">
    <property type="nucleotide sequence ID" value="NZ_AP024485.1"/>
</dbReference>
<evidence type="ECO:0000259" key="3">
    <source>
        <dbReference type="Pfam" id="PF13439"/>
    </source>
</evidence>
<dbReference type="InterPro" id="IPR028098">
    <property type="entry name" value="Glyco_trans_4-like_N"/>
</dbReference>
<feature type="domain" description="Glycosyltransferase subfamily 4-like N-terminal" evidence="3">
    <location>
        <begin position="17"/>
        <end position="187"/>
    </location>
</feature>
<evidence type="ECO:0000256" key="1">
    <source>
        <dbReference type="ARBA" id="ARBA00022679"/>
    </source>
</evidence>
<reference evidence="4" key="1">
    <citation type="journal article" date="2022" name="Arch. Microbiol.">
        <title>Pseudodesulfovibrio sediminis sp. nov., a mesophilic and neutrophilic sulfate-reducing bacterium isolated from sediment of a brackish lake.</title>
        <authorList>
            <person name="Takahashi A."/>
            <person name="Kojima H."/>
            <person name="Watanabe M."/>
            <person name="Fukui M."/>
        </authorList>
    </citation>
    <scope>NUCLEOTIDE SEQUENCE</scope>
    <source>
        <strain evidence="4">SF6</strain>
    </source>
</reference>
<evidence type="ECO:0000313" key="5">
    <source>
        <dbReference type="Proteomes" id="UP001053296"/>
    </source>
</evidence>
<name>A0ABN6EVE9_9BACT</name>
<feature type="domain" description="Glycosyl transferase family 1" evidence="2">
    <location>
        <begin position="207"/>
        <end position="347"/>
    </location>
</feature>
<dbReference type="SUPFAM" id="SSF53756">
    <property type="entry name" value="UDP-Glycosyltransferase/glycogen phosphorylase"/>
    <property type="match status" value="1"/>
</dbReference>
<proteinExistence type="predicted"/>
<dbReference type="PANTHER" id="PTHR46401:SF2">
    <property type="entry name" value="GLYCOSYLTRANSFERASE WBBK-RELATED"/>
    <property type="match status" value="1"/>
</dbReference>
<accession>A0ABN6EVE9</accession>
<dbReference type="Pfam" id="PF00534">
    <property type="entry name" value="Glycos_transf_1"/>
    <property type="match status" value="1"/>
</dbReference>
<dbReference type="EMBL" id="AP024485">
    <property type="protein sequence ID" value="BCS89478.1"/>
    <property type="molecule type" value="Genomic_DNA"/>
</dbReference>